<sequence length="69" mass="7881">MATEIPTDPELCWTSLVKNIYIQHLSRESGRLLGHLGERWPLDNGSKRLMKIGLAKNDSRWLTCAEACR</sequence>
<keyword evidence="2" id="KW-1185">Reference proteome</keyword>
<organism evidence="1 2">
    <name type="scientific">Umbra pygmaea</name>
    <name type="common">Eastern mudminnow</name>
    <dbReference type="NCBI Taxonomy" id="75934"/>
    <lineage>
        <taxon>Eukaryota</taxon>
        <taxon>Metazoa</taxon>
        <taxon>Chordata</taxon>
        <taxon>Craniata</taxon>
        <taxon>Vertebrata</taxon>
        <taxon>Euteleostomi</taxon>
        <taxon>Actinopterygii</taxon>
        <taxon>Neopterygii</taxon>
        <taxon>Teleostei</taxon>
        <taxon>Protacanthopterygii</taxon>
        <taxon>Esociformes</taxon>
        <taxon>Umbridae</taxon>
        <taxon>Umbra</taxon>
    </lineage>
</organism>
<evidence type="ECO:0000313" key="2">
    <source>
        <dbReference type="Proteomes" id="UP001557470"/>
    </source>
</evidence>
<protein>
    <submittedName>
        <fullName evidence="1">Uncharacterized protein</fullName>
    </submittedName>
</protein>
<accession>A0ABD0XN92</accession>
<dbReference type="AlphaFoldDB" id="A0ABD0XN92"/>
<gene>
    <name evidence="1" type="ORF">UPYG_G00022290</name>
</gene>
<dbReference type="EMBL" id="JAGEUA010000001">
    <property type="protein sequence ID" value="KAL1022109.1"/>
    <property type="molecule type" value="Genomic_DNA"/>
</dbReference>
<dbReference type="Proteomes" id="UP001557470">
    <property type="component" value="Unassembled WGS sequence"/>
</dbReference>
<reference evidence="1 2" key="1">
    <citation type="submission" date="2024-06" db="EMBL/GenBank/DDBJ databases">
        <authorList>
            <person name="Pan Q."/>
            <person name="Wen M."/>
            <person name="Jouanno E."/>
            <person name="Zahm M."/>
            <person name="Klopp C."/>
            <person name="Cabau C."/>
            <person name="Louis A."/>
            <person name="Berthelot C."/>
            <person name="Parey E."/>
            <person name="Roest Crollius H."/>
            <person name="Montfort J."/>
            <person name="Robinson-Rechavi M."/>
            <person name="Bouchez O."/>
            <person name="Lampietro C."/>
            <person name="Lopez Roques C."/>
            <person name="Donnadieu C."/>
            <person name="Postlethwait J."/>
            <person name="Bobe J."/>
            <person name="Verreycken H."/>
            <person name="Guiguen Y."/>
        </authorList>
    </citation>
    <scope>NUCLEOTIDE SEQUENCE [LARGE SCALE GENOMIC DNA]</scope>
    <source>
        <strain evidence="1">Up_M1</strain>
        <tissue evidence="1">Testis</tissue>
    </source>
</reference>
<name>A0ABD0XN92_UMBPY</name>
<proteinExistence type="predicted"/>
<evidence type="ECO:0000313" key="1">
    <source>
        <dbReference type="EMBL" id="KAL1022109.1"/>
    </source>
</evidence>
<comment type="caution">
    <text evidence="1">The sequence shown here is derived from an EMBL/GenBank/DDBJ whole genome shotgun (WGS) entry which is preliminary data.</text>
</comment>